<keyword evidence="2 3" id="KW-0808">Transferase</keyword>
<proteinExistence type="predicted"/>
<protein>
    <submittedName>
        <fullName evidence="3">Leucine carboxyl methyltransferase</fullName>
    </submittedName>
</protein>
<dbReference type="GO" id="GO:0032259">
    <property type="term" value="P:methylation"/>
    <property type="evidence" value="ECO:0007669"/>
    <property type="project" value="UniProtKB-KW"/>
</dbReference>
<dbReference type="RefSeq" id="WP_073080985.1">
    <property type="nucleotide sequence ID" value="NZ_FRBL01000004.1"/>
</dbReference>
<dbReference type="SUPFAM" id="SSF53335">
    <property type="entry name" value="S-adenosyl-L-methionine-dependent methyltransferases"/>
    <property type="match status" value="1"/>
</dbReference>
<dbReference type="EMBL" id="FRBL01000004">
    <property type="protein sequence ID" value="SHL66100.1"/>
    <property type="molecule type" value="Genomic_DNA"/>
</dbReference>
<sequence length="279" mass="31895">MESKQYKVPATSTLIMQYAGEVYNSPLEQQYLSRLNYSQVGALGELLEGIYPLFKEVVQLRKRSVRSFLRKRLIERQDEQICILGAGLDPLAIHLLSQYNNQIRKIFEVDSSYMAIKQELYNSLGLDTGKVAFVNHNLADAGSLIPALELAGFDSHLPTTIIFEGIIHYITNEEFVRLMKQFSTPDKRNKMIMDYTLDPQSVPFASRPVHQELLDIFENFIQGRFNRNNRGELLQLTIEFGAVNQTFRSMQAIQAVETGRSKDFHDTGDGLIEMVFMSL</sequence>
<evidence type="ECO:0000313" key="4">
    <source>
        <dbReference type="Proteomes" id="UP000184420"/>
    </source>
</evidence>
<dbReference type="InterPro" id="IPR029063">
    <property type="entry name" value="SAM-dependent_MTases_sf"/>
</dbReference>
<dbReference type="Proteomes" id="UP000184420">
    <property type="component" value="Unassembled WGS sequence"/>
</dbReference>
<keyword evidence="4" id="KW-1185">Reference proteome</keyword>
<keyword evidence="1 3" id="KW-0489">Methyltransferase</keyword>
<dbReference type="InterPro" id="IPR007213">
    <property type="entry name" value="Ppm1/Ppm2/Tcmp"/>
</dbReference>
<name>A0A1M7CFY4_9BACT</name>
<evidence type="ECO:0000313" key="3">
    <source>
        <dbReference type="EMBL" id="SHL66100.1"/>
    </source>
</evidence>
<dbReference type="GO" id="GO:0008168">
    <property type="term" value="F:methyltransferase activity"/>
    <property type="evidence" value="ECO:0007669"/>
    <property type="project" value="UniProtKB-KW"/>
</dbReference>
<evidence type="ECO:0000256" key="2">
    <source>
        <dbReference type="ARBA" id="ARBA00022679"/>
    </source>
</evidence>
<dbReference type="OrthoDB" id="652025at2"/>
<organism evidence="3 4">
    <name type="scientific">Chitinophaga jiangningensis</name>
    <dbReference type="NCBI Taxonomy" id="1419482"/>
    <lineage>
        <taxon>Bacteria</taxon>
        <taxon>Pseudomonadati</taxon>
        <taxon>Bacteroidota</taxon>
        <taxon>Chitinophagia</taxon>
        <taxon>Chitinophagales</taxon>
        <taxon>Chitinophagaceae</taxon>
        <taxon>Chitinophaga</taxon>
    </lineage>
</organism>
<gene>
    <name evidence="3" type="ORF">SAMN05444266_104311</name>
</gene>
<evidence type="ECO:0000256" key="1">
    <source>
        <dbReference type="ARBA" id="ARBA00022603"/>
    </source>
</evidence>
<accession>A0A1M7CFY4</accession>
<dbReference type="AlphaFoldDB" id="A0A1M7CFY4"/>
<reference evidence="3 4" key="1">
    <citation type="submission" date="2016-11" db="EMBL/GenBank/DDBJ databases">
        <authorList>
            <person name="Jaros S."/>
            <person name="Januszkiewicz K."/>
            <person name="Wedrychowicz H."/>
        </authorList>
    </citation>
    <scope>NUCLEOTIDE SEQUENCE [LARGE SCALE GENOMIC DNA]</scope>
    <source>
        <strain evidence="3 4">DSM 27406</strain>
    </source>
</reference>
<dbReference type="Gene3D" id="3.40.50.150">
    <property type="entry name" value="Vaccinia Virus protein VP39"/>
    <property type="match status" value="1"/>
</dbReference>
<dbReference type="Pfam" id="PF04072">
    <property type="entry name" value="LCM"/>
    <property type="match status" value="1"/>
</dbReference>